<evidence type="ECO:0000313" key="3">
    <source>
        <dbReference type="Proteomes" id="UP001549143"/>
    </source>
</evidence>
<dbReference type="InterPro" id="IPR025870">
    <property type="entry name" value="Glyoxalase-like_dom"/>
</dbReference>
<dbReference type="EMBL" id="JBEPMN010000001">
    <property type="protein sequence ID" value="MET3660123.1"/>
    <property type="molecule type" value="Genomic_DNA"/>
</dbReference>
<dbReference type="SUPFAM" id="SSF54593">
    <property type="entry name" value="Glyoxalase/Bleomycin resistance protein/Dihydroxybiphenyl dioxygenase"/>
    <property type="match status" value="1"/>
</dbReference>
<comment type="caution">
    <text evidence="2">The sequence shown here is derived from an EMBL/GenBank/DDBJ whole genome shotgun (WGS) entry which is preliminary data.</text>
</comment>
<feature type="domain" description="Glyoxalase-like" evidence="1">
    <location>
        <begin position="17"/>
        <end position="205"/>
    </location>
</feature>
<dbReference type="PANTHER" id="PTHR40265:SF1">
    <property type="entry name" value="GLYOXALASE-LIKE DOMAIN-CONTAINING PROTEIN"/>
    <property type="match status" value="1"/>
</dbReference>
<reference evidence="2 3" key="1">
    <citation type="submission" date="2024-06" db="EMBL/GenBank/DDBJ databases">
        <title>Genomic Encyclopedia of Type Strains, Phase IV (KMG-IV): sequencing the most valuable type-strain genomes for metagenomic binning, comparative biology and taxonomic classification.</title>
        <authorList>
            <person name="Goeker M."/>
        </authorList>
    </citation>
    <scope>NUCLEOTIDE SEQUENCE [LARGE SCALE GENOMIC DNA]</scope>
    <source>
        <strain evidence="2 3">DSM 19730</strain>
    </source>
</reference>
<name>A0ABV2KJD9_9HYPH</name>
<dbReference type="PANTHER" id="PTHR40265">
    <property type="entry name" value="BLL2707 PROTEIN"/>
    <property type="match status" value="1"/>
</dbReference>
<dbReference type="RefSeq" id="WP_354150025.1">
    <property type="nucleotide sequence ID" value="NZ_JBEPMN010000001.1"/>
</dbReference>
<dbReference type="Pfam" id="PF13468">
    <property type="entry name" value="Glyoxalase_3"/>
    <property type="match status" value="1"/>
</dbReference>
<sequence length="300" mass="32107">MNDRAEWGTPPAMTRPLDHLVLPTADLDLARGRLTSLGFTVAPRGVHPFGTENRCLYFSDGTFIEPLAVADQAATDAAATVGNVFVTRDRMYRENFGSEGFSAVVFGSEDADEDHRRYVQAGVSAGDRLDFSRPFVDASGRSDTASFRLAFAAMPQMRGTFVFACQRVNAPRVDRSALEAHANGAKRIAQIVAVAPEPAAITDFLSTGAEAGAAGQAGELDLPNSRIAVMTPDGYAKHFGLPCDTREPLAFSAVVFSVCNLDAARRHLVSTGVDHDMRADRIIVPAAPGQGAIFIFEENS</sequence>
<gene>
    <name evidence="2" type="ORF">ABID44_000423</name>
</gene>
<accession>A0ABV2KJD9</accession>
<dbReference type="Gene3D" id="3.10.180.10">
    <property type="entry name" value="2,3-Dihydroxybiphenyl 1,2-Dioxygenase, domain 1"/>
    <property type="match status" value="1"/>
</dbReference>
<proteinExistence type="predicted"/>
<evidence type="ECO:0000313" key="2">
    <source>
        <dbReference type="EMBL" id="MET3660123.1"/>
    </source>
</evidence>
<keyword evidence="3" id="KW-1185">Reference proteome</keyword>
<protein>
    <recommendedName>
        <fullName evidence="1">Glyoxalase-like domain-containing protein</fullName>
    </recommendedName>
</protein>
<organism evidence="2 3">
    <name type="scientific">Aquamicrobium ahrensii</name>
    <dbReference type="NCBI Taxonomy" id="469551"/>
    <lineage>
        <taxon>Bacteria</taxon>
        <taxon>Pseudomonadati</taxon>
        <taxon>Pseudomonadota</taxon>
        <taxon>Alphaproteobacteria</taxon>
        <taxon>Hyphomicrobiales</taxon>
        <taxon>Phyllobacteriaceae</taxon>
        <taxon>Aquamicrobium</taxon>
    </lineage>
</organism>
<dbReference type="Proteomes" id="UP001549143">
    <property type="component" value="Unassembled WGS sequence"/>
</dbReference>
<evidence type="ECO:0000259" key="1">
    <source>
        <dbReference type="Pfam" id="PF13468"/>
    </source>
</evidence>
<dbReference type="InterPro" id="IPR029068">
    <property type="entry name" value="Glyas_Bleomycin-R_OHBP_Dase"/>
</dbReference>